<dbReference type="AlphaFoldDB" id="A0AAV4V146"/>
<sequence>MSVACQCPIVGKVMNNSDLLVVLEENRKFPTQFSCRYWTFLEFLGGAKTTHSPSRHHYMKNTSWAGFVLVQKVKAACDGDVIADGLAARPVSFDRNAQKVFGCQSEGGTPSPSLEKPVIYN</sequence>
<proteinExistence type="predicted"/>
<evidence type="ECO:0000313" key="1">
    <source>
        <dbReference type="EMBL" id="GIY63728.1"/>
    </source>
</evidence>
<evidence type="ECO:0000313" key="2">
    <source>
        <dbReference type="Proteomes" id="UP001054945"/>
    </source>
</evidence>
<name>A0AAV4V146_CAEEX</name>
<keyword evidence="2" id="KW-1185">Reference proteome</keyword>
<accession>A0AAV4V146</accession>
<protein>
    <submittedName>
        <fullName evidence="1">Uncharacterized protein</fullName>
    </submittedName>
</protein>
<reference evidence="1 2" key="1">
    <citation type="submission" date="2021-06" db="EMBL/GenBank/DDBJ databases">
        <title>Caerostris extrusa draft genome.</title>
        <authorList>
            <person name="Kono N."/>
            <person name="Arakawa K."/>
        </authorList>
    </citation>
    <scope>NUCLEOTIDE SEQUENCE [LARGE SCALE GENOMIC DNA]</scope>
</reference>
<dbReference type="EMBL" id="BPLR01013780">
    <property type="protein sequence ID" value="GIY63728.1"/>
    <property type="molecule type" value="Genomic_DNA"/>
</dbReference>
<gene>
    <name evidence="1" type="ORF">CEXT_685011</name>
</gene>
<dbReference type="Proteomes" id="UP001054945">
    <property type="component" value="Unassembled WGS sequence"/>
</dbReference>
<organism evidence="1 2">
    <name type="scientific">Caerostris extrusa</name>
    <name type="common">Bark spider</name>
    <name type="synonym">Caerostris bankana</name>
    <dbReference type="NCBI Taxonomy" id="172846"/>
    <lineage>
        <taxon>Eukaryota</taxon>
        <taxon>Metazoa</taxon>
        <taxon>Ecdysozoa</taxon>
        <taxon>Arthropoda</taxon>
        <taxon>Chelicerata</taxon>
        <taxon>Arachnida</taxon>
        <taxon>Araneae</taxon>
        <taxon>Araneomorphae</taxon>
        <taxon>Entelegynae</taxon>
        <taxon>Araneoidea</taxon>
        <taxon>Araneidae</taxon>
        <taxon>Caerostris</taxon>
    </lineage>
</organism>
<comment type="caution">
    <text evidence="1">The sequence shown here is derived from an EMBL/GenBank/DDBJ whole genome shotgun (WGS) entry which is preliminary data.</text>
</comment>